<organism evidence="2 3">
    <name type="scientific">Pseudomonas syringae pv. spinaceae</name>
    <dbReference type="NCBI Taxonomy" id="264459"/>
    <lineage>
        <taxon>Bacteria</taxon>
        <taxon>Pseudomonadati</taxon>
        <taxon>Pseudomonadota</taxon>
        <taxon>Gammaproteobacteria</taxon>
        <taxon>Pseudomonadales</taxon>
        <taxon>Pseudomonadaceae</taxon>
        <taxon>Pseudomonas</taxon>
        <taxon>Pseudomonas syringae</taxon>
    </lineage>
</organism>
<dbReference type="Proteomes" id="UP000050384">
    <property type="component" value="Unassembled WGS sequence"/>
</dbReference>
<evidence type="ECO:0000256" key="1">
    <source>
        <dbReference type="SAM" id="MobiDB-lite"/>
    </source>
</evidence>
<sequence length="222" mass="23914">MSGQRAGRVLEAKHPQLLRRRADEGDTGVFAGLGKCSIFGEKAVARMNGIGAAGFGDGEDFVHRQIRPGRTAVAQAVGFVGLHQVQAGSVSFAIHGHTFDLQSAQGPQNAAGNGATVGDQQFVEHGITPETQPRSVSWWEAGRPAIDLSTQRSSVAEDACRVSRESATVQASGCSRCTDYSTAGSWRSARSRPSRHATQRICRVQKYRLQRSGRRRRSPARS</sequence>
<gene>
    <name evidence="2" type="ORF">ALO94_201133</name>
</gene>
<accession>A0A0P9Z919</accession>
<comment type="caution">
    <text evidence="2">The sequence shown here is derived from an EMBL/GenBank/DDBJ whole genome shotgun (WGS) entry which is preliminary data.</text>
</comment>
<name>A0A0P9Z919_PSESX</name>
<evidence type="ECO:0000313" key="2">
    <source>
        <dbReference type="EMBL" id="KPY57179.1"/>
    </source>
</evidence>
<protein>
    <submittedName>
        <fullName evidence="2">Uncharacterized protein</fullName>
    </submittedName>
</protein>
<proteinExistence type="predicted"/>
<dbReference type="AlphaFoldDB" id="A0A0P9Z919"/>
<evidence type="ECO:0000313" key="3">
    <source>
        <dbReference type="Proteomes" id="UP000050384"/>
    </source>
</evidence>
<dbReference type="EMBL" id="LJRI01001580">
    <property type="protein sequence ID" value="KPY57179.1"/>
    <property type="molecule type" value="Genomic_DNA"/>
</dbReference>
<feature type="region of interest" description="Disordered" evidence="1">
    <location>
        <begin position="184"/>
        <end position="222"/>
    </location>
</feature>
<feature type="compositionally biased region" description="Basic residues" evidence="1">
    <location>
        <begin position="189"/>
        <end position="222"/>
    </location>
</feature>
<reference evidence="2 3" key="1">
    <citation type="submission" date="2015-09" db="EMBL/GenBank/DDBJ databases">
        <title>Genome announcement of multiple Pseudomonas syringae strains.</title>
        <authorList>
            <person name="Thakur S."/>
            <person name="Wang P.W."/>
            <person name="Gong Y."/>
            <person name="Weir B.S."/>
            <person name="Guttman D.S."/>
        </authorList>
    </citation>
    <scope>NUCLEOTIDE SEQUENCE [LARGE SCALE GENOMIC DNA]</scope>
    <source>
        <strain evidence="2 3">ICMP16929</strain>
    </source>
</reference>